<dbReference type="RefSeq" id="WP_173059853.1">
    <property type="nucleotide sequence ID" value="NZ_BAABGO010000026.1"/>
</dbReference>
<feature type="region of interest" description="Disordered" evidence="1">
    <location>
        <begin position="136"/>
        <end position="186"/>
    </location>
</feature>
<dbReference type="SUPFAM" id="SSF49384">
    <property type="entry name" value="Carbohydrate-binding domain"/>
    <property type="match status" value="1"/>
</dbReference>
<reference evidence="4 5" key="2">
    <citation type="submission" date="2020-03" db="EMBL/GenBank/DDBJ databases">
        <authorList>
            <person name="Ichikawa N."/>
            <person name="Kimura A."/>
            <person name="Kitahashi Y."/>
            <person name="Uohara A."/>
        </authorList>
    </citation>
    <scope>NUCLEOTIDE SEQUENCE [LARGE SCALE GENOMIC DNA]</scope>
    <source>
        <strain evidence="4 5">NBRC 108639</strain>
    </source>
</reference>
<dbReference type="InterPro" id="IPR029058">
    <property type="entry name" value="AB_hydrolase_fold"/>
</dbReference>
<evidence type="ECO:0000259" key="3">
    <source>
        <dbReference type="PROSITE" id="PS51173"/>
    </source>
</evidence>
<dbReference type="GO" id="GO:0005975">
    <property type="term" value="P:carbohydrate metabolic process"/>
    <property type="evidence" value="ECO:0007669"/>
    <property type="project" value="InterPro"/>
</dbReference>
<evidence type="ECO:0000313" key="4">
    <source>
        <dbReference type="EMBL" id="GFJ81115.1"/>
    </source>
</evidence>
<dbReference type="GO" id="GO:0030247">
    <property type="term" value="F:polysaccharide binding"/>
    <property type="evidence" value="ECO:0007669"/>
    <property type="project" value="UniProtKB-UniRule"/>
</dbReference>
<dbReference type="Gene3D" id="2.60.40.290">
    <property type="match status" value="1"/>
</dbReference>
<feature type="domain" description="CBM2" evidence="3">
    <location>
        <begin position="30"/>
        <end position="139"/>
    </location>
</feature>
<dbReference type="InterPro" id="IPR008965">
    <property type="entry name" value="CBM2/CBM3_carb-bd_dom_sf"/>
</dbReference>
<feature type="compositionally biased region" description="Low complexity" evidence="1">
    <location>
        <begin position="143"/>
        <end position="171"/>
    </location>
</feature>
<dbReference type="SMART" id="SM00637">
    <property type="entry name" value="CBD_II"/>
    <property type="match status" value="1"/>
</dbReference>
<feature type="chain" id="PRO_5028931800" description="CBM2 domain-containing protein" evidence="2">
    <location>
        <begin position="34"/>
        <end position="418"/>
    </location>
</feature>
<dbReference type="InterPro" id="IPR001919">
    <property type="entry name" value="CBD2"/>
</dbReference>
<evidence type="ECO:0000256" key="1">
    <source>
        <dbReference type="SAM" id="MobiDB-lite"/>
    </source>
</evidence>
<dbReference type="InterPro" id="IPR006311">
    <property type="entry name" value="TAT_signal"/>
</dbReference>
<reference evidence="4 5" key="1">
    <citation type="submission" date="2020-03" db="EMBL/GenBank/DDBJ databases">
        <title>Whole genome shotgun sequence of Phytohabitans houttuyneae NBRC 108639.</title>
        <authorList>
            <person name="Komaki H."/>
            <person name="Tamura T."/>
        </authorList>
    </citation>
    <scope>NUCLEOTIDE SEQUENCE [LARGE SCALE GENOMIC DNA]</scope>
    <source>
        <strain evidence="4 5">NBRC 108639</strain>
    </source>
</reference>
<dbReference type="InterPro" id="IPR012291">
    <property type="entry name" value="CBM2_carb-bd_dom_sf"/>
</dbReference>
<evidence type="ECO:0000313" key="5">
    <source>
        <dbReference type="Proteomes" id="UP000482800"/>
    </source>
</evidence>
<dbReference type="EMBL" id="BLPF01000002">
    <property type="protein sequence ID" value="GFJ81115.1"/>
    <property type="molecule type" value="Genomic_DNA"/>
</dbReference>
<dbReference type="SUPFAM" id="SSF53474">
    <property type="entry name" value="alpha/beta-Hydrolases"/>
    <property type="match status" value="1"/>
</dbReference>
<keyword evidence="2" id="KW-0732">Signal</keyword>
<name>A0A6V8KK98_9ACTN</name>
<dbReference type="Gene3D" id="3.40.50.1820">
    <property type="entry name" value="alpha/beta hydrolase"/>
    <property type="match status" value="1"/>
</dbReference>
<dbReference type="Pfam" id="PF00553">
    <property type="entry name" value="CBM_2"/>
    <property type="match status" value="1"/>
</dbReference>
<dbReference type="GO" id="GO:0004553">
    <property type="term" value="F:hydrolase activity, hydrolyzing O-glycosyl compounds"/>
    <property type="evidence" value="ECO:0007669"/>
    <property type="project" value="InterPro"/>
</dbReference>
<dbReference type="AlphaFoldDB" id="A0A6V8KK98"/>
<feature type="signal peptide" evidence="2">
    <location>
        <begin position="1"/>
        <end position="33"/>
    </location>
</feature>
<dbReference type="Proteomes" id="UP000482800">
    <property type="component" value="Unassembled WGS sequence"/>
</dbReference>
<evidence type="ECO:0000256" key="2">
    <source>
        <dbReference type="SAM" id="SignalP"/>
    </source>
</evidence>
<keyword evidence="5" id="KW-1185">Reference proteome</keyword>
<comment type="caution">
    <text evidence="4">The sequence shown here is derived from an EMBL/GenBank/DDBJ whole genome shotgun (WGS) entry which is preliminary data.</text>
</comment>
<gene>
    <name evidence="4" type="ORF">Phou_052950</name>
</gene>
<protein>
    <recommendedName>
        <fullName evidence="3">CBM2 domain-containing protein</fullName>
    </recommendedName>
</protein>
<accession>A0A6V8KK98</accession>
<dbReference type="PROSITE" id="PS51173">
    <property type="entry name" value="CBM2"/>
    <property type="match status" value="1"/>
</dbReference>
<dbReference type="PROSITE" id="PS51318">
    <property type="entry name" value="TAT"/>
    <property type="match status" value="1"/>
</dbReference>
<proteinExistence type="predicted"/>
<sequence>MQRSHHRYRAVIAGAAGLAVAAAAGVLATTAHAAAGCRVNYTVSSSWPGGFGANVTITNLGDPVSSWRLSWSFAAGQSITQLWNGTHAQAGAQVTVSNAAYNGSIATNATASFGFNGSWTGSNPVPTAFTLNGTACTGAVGESPSPTTPTSSPSPTVSPSVSPTVSPTTSPGGSDGPYPAGYETSGGLPNHTIYRPDSLPSYRMPIVVWGQGGCSANGTSVLPFLRYIASYGFLVLANGSPNGSGTTTSAMLTQSMDWAVAENARQGGKYYGRLDTSKIAAAGFSCGGLEAYDVSTDPRVTTTGIFSSGYLNASDRAKLRLLTKPIAYIIGGPSDIAYSNAMADWAQLPAGLPAFMGNLNVGHGGTYTQPDGGEFGRVAALYFRWRLKGDQTAGRYFVGANCGLCNTQWSVQQKNLTL</sequence>
<organism evidence="4 5">
    <name type="scientific">Phytohabitans houttuyneae</name>
    <dbReference type="NCBI Taxonomy" id="1076126"/>
    <lineage>
        <taxon>Bacteria</taxon>
        <taxon>Bacillati</taxon>
        <taxon>Actinomycetota</taxon>
        <taxon>Actinomycetes</taxon>
        <taxon>Micromonosporales</taxon>
        <taxon>Micromonosporaceae</taxon>
    </lineage>
</organism>